<evidence type="ECO:0000313" key="2">
    <source>
        <dbReference type="Proteomes" id="UP000675881"/>
    </source>
</evidence>
<protein>
    <submittedName>
        <fullName evidence="1">(salmon louse) hypothetical protein</fullName>
    </submittedName>
</protein>
<reference evidence="1" key="1">
    <citation type="submission" date="2021-02" db="EMBL/GenBank/DDBJ databases">
        <authorList>
            <person name="Bekaert M."/>
        </authorList>
    </citation>
    <scope>NUCLEOTIDE SEQUENCE</scope>
    <source>
        <strain evidence="1">IoA-00</strain>
    </source>
</reference>
<sequence>MSMKILEQMLIFIENVRSNFCCCILQTLLVIESCNKNLEQPLYLTYHYLFTRQLFCGTHSTLEFPSSKNKRLSIIKRDMTLEAIFKNLIGDLDFDTNQGSVSGHSLDCMLLFMATEYYHKP</sequence>
<dbReference type="AlphaFoldDB" id="A0A7R8CHD9"/>
<evidence type="ECO:0000313" key="1">
    <source>
        <dbReference type="EMBL" id="CAF2823547.1"/>
    </source>
</evidence>
<keyword evidence="2" id="KW-1185">Reference proteome</keyword>
<accession>A0A7R8CHD9</accession>
<name>A0A7R8CHD9_LEPSM</name>
<gene>
    <name evidence="1" type="ORF">LSAA_4323</name>
</gene>
<proteinExistence type="predicted"/>
<dbReference type="EMBL" id="HG994592">
    <property type="protein sequence ID" value="CAF2823547.1"/>
    <property type="molecule type" value="Genomic_DNA"/>
</dbReference>
<organism evidence="1 2">
    <name type="scientific">Lepeophtheirus salmonis</name>
    <name type="common">Salmon louse</name>
    <name type="synonym">Caligus salmonis</name>
    <dbReference type="NCBI Taxonomy" id="72036"/>
    <lineage>
        <taxon>Eukaryota</taxon>
        <taxon>Metazoa</taxon>
        <taxon>Ecdysozoa</taxon>
        <taxon>Arthropoda</taxon>
        <taxon>Crustacea</taxon>
        <taxon>Multicrustacea</taxon>
        <taxon>Hexanauplia</taxon>
        <taxon>Copepoda</taxon>
        <taxon>Siphonostomatoida</taxon>
        <taxon>Caligidae</taxon>
        <taxon>Lepeophtheirus</taxon>
    </lineage>
</organism>
<dbReference type="Proteomes" id="UP000675881">
    <property type="component" value="Chromosome 13"/>
</dbReference>